<dbReference type="Proteomes" id="UP000199412">
    <property type="component" value="Unassembled WGS sequence"/>
</dbReference>
<evidence type="ECO:0000313" key="2">
    <source>
        <dbReference type="Proteomes" id="UP000199412"/>
    </source>
</evidence>
<protein>
    <submittedName>
        <fullName evidence="1">Uncharacterized protein</fullName>
    </submittedName>
</protein>
<dbReference type="EMBL" id="FNAP01000018">
    <property type="protein sequence ID" value="SDE95605.1"/>
    <property type="molecule type" value="Genomic_DNA"/>
</dbReference>
<accession>A0A1G7H5H4</accession>
<dbReference type="OrthoDB" id="9777715at2"/>
<reference evidence="1 2" key="1">
    <citation type="submission" date="2016-10" db="EMBL/GenBank/DDBJ databases">
        <authorList>
            <person name="de Groot N.N."/>
        </authorList>
    </citation>
    <scope>NUCLEOTIDE SEQUENCE [LARGE SCALE GENOMIC DNA]</scope>
    <source>
        <strain evidence="1 2">ATCC 700224</strain>
    </source>
</reference>
<organism evidence="1 2">
    <name type="scientific">Rhodospira trueperi</name>
    <dbReference type="NCBI Taxonomy" id="69960"/>
    <lineage>
        <taxon>Bacteria</taxon>
        <taxon>Pseudomonadati</taxon>
        <taxon>Pseudomonadota</taxon>
        <taxon>Alphaproteobacteria</taxon>
        <taxon>Rhodospirillales</taxon>
        <taxon>Rhodospirillaceae</taxon>
        <taxon>Rhodospira</taxon>
    </lineage>
</organism>
<dbReference type="SUPFAM" id="SSF52540">
    <property type="entry name" value="P-loop containing nucleoside triphosphate hydrolases"/>
    <property type="match status" value="1"/>
</dbReference>
<proteinExistence type="predicted"/>
<evidence type="ECO:0000313" key="1">
    <source>
        <dbReference type="EMBL" id="SDE95605.1"/>
    </source>
</evidence>
<dbReference type="RefSeq" id="WP_092787886.1">
    <property type="nucleotide sequence ID" value="NZ_FNAP01000018.1"/>
</dbReference>
<dbReference type="STRING" id="69960.SAMN05421720_1188"/>
<name>A0A1G7H5H4_9PROT</name>
<dbReference type="InterPro" id="IPR027417">
    <property type="entry name" value="P-loop_NTPase"/>
</dbReference>
<dbReference type="InterPro" id="IPR011990">
    <property type="entry name" value="TPR-like_helical_dom_sf"/>
</dbReference>
<dbReference type="Gene3D" id="1.25.40.10">
    <property type="entry name" value="Tetratricopeptide repeat domain"/>
    <property type="match status" value="1"/>
</dbReference>
<keyword evidence="2" id="KW-1185">Reference proteome</keyword>
<dbReference type="Gene3D" id="3.40.50.300">
    <property type="entry name" value="P-loop containing nucleotide triphosphate hydrolases"/>
    <property type="match status" value="1"/>
</dbReference>
<gene>
    <name evidence="1" type="ORF">SAMN05421720_1188</name>
</gene>
<sequence>MSGRRFPDQFSIASMAGPRARDFADSKPEDAFQTLVNDWLLTVDPRAKAVPTTGPDGRIDGYAISLPEDPPPLLSGAAAPLIVECKWHDGASSNVAANVRAGWANVAETLKRQAAAGWPGLYEPWRTAQGYLYCLSVTLPNAQARNSLRDQIQTFFNGLPAAQRPPLTWIEVVDWPNLSKAFDRDALLADHWLGPEIDGIQPHDGFLAGRTGFRQYLTEDRLQFVAPESTAPVHPDRLLETLTRHANDRGVLLVGPGGVGKTRTAVEVGNRAVAVGWRVLHVTTGRAQLTAQSLADAALPGSETRPVLLVLDYLEQMDLDAADLRESVLAPAKARGGRVALLALARPGRASERQSLWGGVFDRLDLGIDDARADQIVARILSTVAPGACAALGREVVQEAVGHRPIIALLIAREIERRLETMAVADLSVLVGRLRPGDLADWLETRLREDRLLPDPAERTRGVLPRSVPLEPDLVATACLLAATPLQRSRLVRAGQAILERLGEGDVSELLIRHLLDLGWLETSGDLVTVAHDVVTDEVLRRCLVDPVGHRIRAEVLSPILSAGLTQVRVLGRHAQALGRAFAEASEETQADLSARLETWFDEYAEDLSRALLSEGADTVSFALGGMIRIPVVRASLASRWATLVAPWLDRHGTLVEARHVLGQALKGATETELPALVRSARHWLDSNGSTHEANHVLAPLLARAPVETAGSSDIINLAMTWLGETSRGRSPEAQFVLNPLLLRSDLGERASEAIVAAFAWLGEEAQCRSPEARFVLHPLLSRSDLDGRASEAIDAAFAWLNHADQGRSPEARFVLNPLLERVPPQTMEAERAIDAAFAWLNHADQGLSSEARFVLNPLLSRSDLGGRASEAIASAFDWLNHADQGRSPEAQFVLNPLLERVPPQTMEAERAIDAAFAWLNHADQGRSPEASHVLAPLLSRSDLGGRASEAIASAFDWLKHADQGRSPEASHVLRPLLSRSDLDGRASEAINAAFAWLKHADQGRSPEASHVLPPLLSRSDLDGRASEAIDAAFVWLDDSTNAVSVDAGFVLPPLLTQPDLTKRRKSKATSLGVEWLREEGNAVSWDASFVFKAFMRLGREIDDDTAMQTDRRAAAWTQVHWLSDDAEFIINRVLRRPFLTDGDWRRVATTAMWRLVKHLGKEPLSAINALLTHPHHFSRPAVRRLLRRASRLPDSNGNTGAGVLFSPHTQSLAAVFLFECAAGNRPLPGSIIRKLLRHISRRPPEDSITTDDHILAALLPLAHRTGEADLIRNAEGEVRRRLKPPKKVEEGKWRGGSAPVSLQLLNLNAWATPEEGLAVLVRLGVIEC</sequence>